<dbReference type="EMBL" id="CAAJGR010000083">
    <property type="protein sequence ID" value="VHO03570.1"/>
    <property type="molecule type" value="Genomic_DNA"/>
</dbReference>
<reference evidence="1" key="1">
    <citation type="submission" date="2019-04" db="EMBL/GenBank/DDBJ databases">
        <authorList>
            <person name="Brambilla D."/>
        </authorList>
    </citation>
    <scope>NUCLEOTIDE SEQUENCE</scope>
    <source>
        <strain evidence="1">BAL1</strain>
    </source>
</reference>
<name>A0A486XN30_9GAMM</name>
<protein>
    <submittedName>
        <fullName evidence="1">Uncharacterized protein</fullName>
    </submittedName>
</protein>
<proteinExistence type="predicted"/>
<organism evidence="1">
    <name type="scientific">Rheinheimera sp. BAL341</name>
    <dbReference type="NCBI Taxonomy" id="1708203"/>
    <lineage>
        <taxon>Bacteria</taxon>
        <taxon>Pseudomonadati</taxon>
        <taxon>Pseudomonadota</taxon>
        <taxon>Gammaproteobacteria</taxon>
        <taxon>Chromatiales</taxon>
        <taxon>Chromatiaceae</taxon>
        <taxon>Rheinheimera</taxon>
    </lineage>
</organism>
<evidence type="ECO:0000313" key="1">
    <source>
        <dbReference type="EMBL" id="VHO03570.1"/>
    </source>
</evidence>
<gene>
    <name evidence="1" type="ORF">BAL341_1496</name>
</gene>
<accession>A0A486XN30</accession>
<sequence length="54" mass="6060">MVLGNGNEATNADALQHWLESQSQADAEFLTLSIGEVEGRLLAHLEKRMEHWPD</sequence>
<dbReference type="AlphaFoldDB" id="A0A486XN30"/>